<evidence type="ECO:0000256" key="1">
    <source>
        <dbReference type="ARBA" id="ARBA00022741"/>
    </source>
</evidence>
<feature type="region of interest" description="Disordered" evidence="4">
    <location>
        <begin position="128"/>
        <end position="174"/>
    </location>
</feature>
<dbReference type="AlphaFoldDB" id="A0A927K324"/>
<comment type="caution">
    <text evidence="6">The sequence shown here is derived from an EMBL/GenBank/DDBJ whole genome shotgun (WGS) entry which is preliminary data.</text>
</comment>
<dbReference type="Gene3D" id="2.40.100.10">
    <property type="entry name" value="Cyclophilin-like"/>
    <property type="match status" value="1"/>
</dbReference>
<reference evidence="6" key="1">
    <citation type="submission" date="2020-09" db="EMBL/GenBank/DDBJ databases">
        <title>Nocardioides sp. strain MJB4 16S ribosomal RNA gene Genome sequencing and assembly.</title>
        <authorList>
            <person name="Kim I."/>
        </authorList>
    </citation>
    <scope>NUCLEOTIDE SEQUENCE</scope>
    <source>
        <strain evidence="6">MJB4</strain>
    </source>
</reference>
<gene>
    <name evidence="6" type="ORF">IE331_08520</name>
</gene>
<dbReference type="GO" id="GO:0016787">
    <property type="term" value="F:hydrolase activity"/>
    <property type="evidence" value="ECO:0007669"/>
    <property type="project" value="UniProtKB-KW"/>
</dbReference>
<evidence type="ECO:0000313" key="7">
    <source>
        <dbReference type="Proteomes" id="UP000616839"/>
    </source>
</evidence>
<protein>
    <submittedName>
        <fullName evidence="6">Biotin-dependent carboxyltransferase family protein</fullName>
    </submittedName>
</protein>
<dbReference type="SMART" id="SM00797">
    <property type="entry name" value="AHS2"/>
    <property type="match status" value="1"/>
</dbReference>
<keyword evidence="1" id="KW-0547">Nucleotide-binding</keyword>
<dbReference type="InterPro" id="IPR029000">
    <property type="entry name" value="Cyclophilin-like_dom_sf"/>
</dbReference>
<dbReference type="EMBL" id="JACYXZ010000002">
    <property type="protein sequence ID" value="MBD8869667.1"/>
    <property type="molecule type" value="Genomic_DNA"/>
</dbReference>
<keyword evidence="7" id="KW-1185">Reference proteome</keyword>
<accession>A0A927K324</accession>
<evidence type="ECO:0000256" key="2">
    <source>
        <dbReference type="ARBA" id="ARBA00022801"/>
    </source>
</evidence>
<name>A0A927K324_9ACTN</name>
<keyword evidence="3" id="KW-0067">ATP-binding</keyword>
<dbReference type="GO" id="GO:0005524">
    <property type="term" value="F:ATP binding"/>
    <property type="evidence" value="ECO:0007669"/>
    <property type="project" value="UniProtKB-KW"/>
</dbReference>
<dbReference type="RefSeq" id="WP_192142523.1">
    <property type="nucleotide sequence ID" value="NZ_JACYXZ010000002.1"/>
</dbReference>
<evidence type="ECO:0000313" key="6">
    <source>
        <dbReference type="EMBL" id="MBD8869667.1"/>
    </source>
</evidence>
<evidence type="ECO:0000259" key="5">
    <source>
        <dbReference type="SMART" id="SM00797"/>
    </source>
</evidence>
<dbReference type="Proteomes" id="UP000616839">
    <property type="component" value="Unassembled WGS sequence"/>
</dbReference>
<dbReference type="PANTHER" id="PTHR43309">
    <property type="entry name" value="5-OXOPROLINASE SUBUNIT C"/>
    <property type="match status" value="1"/>
</dbReference>
<proteinExistence type="predicted"/>
<dbReference type="InterPro" id="IPR052708">
    <property type="entry name" value="PxpC"/>
</dbReference>
<keyword evidence="2" id="KW-0378">Hydrolase</keyword>
<dbReference type="PANTHER" id="PTHR43309:SF3">
    <property type="entry name" value="5-OXOPROLINASE SUBUNIT C"/>
    <property type="match status" value="1"/>
</dbReference>
<sequence>MSLLVVDPGALSTVQDLGRLGWAHLGVPRAGALDRPAAALANRLVGNPTEAAVIETTMTGLRLTAERGHWFVVTGAPCPVRVDGVPAGHGQPTWAPAGSAVEVGAAETGVRSYVAVAGGIAVPPVLGSRSTDTLAGVGPPRLAAGDRLPVGTPLGPPQAHDTPRPATPGPLRVHPGPRADWFGPDALDRLCDADWSVAADSDRVGLRLRGEPLVRARGGELASEGMVLGSVQVPPDGQPVLFLADHPVTGGYPVVAVVPADDLHRCAQLRPGDLLRFRRAGLPA</sequence>
<dbReference type="SUPFAM" id="SSF50891">
    <property type="entry name" value="Cyclophilin-like"/>
    <property type="match status" value="1"/>
</dbReference>
<feature type="domain" description="Carboxyltransferase" evidence="5">
    <location>
        <begin position="24"/>
        <end position="282"/>
    </location>
</feature>
<dbReference type="InterPro" id="IPR003778">
    <property type="entry name" value="CT_A_B"/>
</dbReference>
<evidence type="ECO:0000256" key="4">
    <source>
        <dbReference type="SAM" id="MobiDB-lite"/>
    </source>
</evidence>
<evidence type="ECO:0000256" key="3">
    <source>
        <dbReference type="ARBA" id="ARBA00022840"/>
    </source>
</evidence>
<dbReference type="NCBIfam" id="TIGR00724">
    <property type="entry name" value="urea_amlyse_rel"/>
    <property type="match status" value="1"/>
</dbReference>
<dbReference type="Pfam" id="PF02626">
    <property type="entry name" value="CT_A_B"/>
    <property type="match status" value="1"/>
</dbReference>
<organism evidence="6 7">
    <name type="scientific">Nocardioides donggukensis</name>
    <dbReference type="NCBI Taxonomy" id="2774019"/>
    <lineage>
        <taxon>Bacteria</taxon>
        <taxon>Bacillati</taxon>
        <taxon>Actinomycetota</taxon>
        <taxon>Actinomycetes</taxon>
        <taxon>Propionibacteriales</taxon>
        <taxon>Nocardioidaceae</taxon>
        <taxon>Nocardioides</taxon>
    </lineage>
</organism>